<dbReference type="InterPro" id="IPR005824">
    <property type="entry name" value="KOW"/>
</dbReference>
<evidence type="ECO:0000313" key="6">
    <source>
        <dbReference type="EMBL" id="MBY10069.1"/>
    </source>
</evidence>
<feature type="domain" description="KOW" evidence="5">
    <location>
        <begin position="9"/>
        <end position="32"/>
    </location>
</feature>
<evidence type="ECO:0000256" key="2">
    <source>
        <dbReference type="ARBA" id="ARBA00022980"/>
    </source>
</evidence>
<dbReference type="Gene3D" id="2.30.30.770">
    <property type="match status" value="1"/>
</dbReference>
<keyword evidence="3 4" id="KW-0687">Ribonucleoprotein</keyword>
<protein>
    <recommendedName>
        <fullName evidence="4">60S ribosomal protein L27</fullName>
    </recommendedName>
</protein>
<dbReference type="InterPro" id="IPR041991">
    <property type="entry name" value="Ribosomal_eL27_KOW"/>
</dbReference>
<dbReference type="Pfam" id="PF01777">
    <property type="entry name" value="Ribosomal_L27e"/>
    <property type="match status" value="1"/>
</dbReference>
<dbReference type="SUPFAM" id="SSF50104">
    <property type="entry name" value="Translation proteins SH3-like domain"/>
    <property type="match status" value="1"/>
</dbReference>
<dbReference type="RefSeq" id="XP_064463322.1">
    <property type="nucleotide sequence ID" value="XM_064607252.1"/>
</dbReference>
<dbReference type="AlphaFoldDB" id="A0A2R5LKQ5"/>
<accession>A0A2R5LKQ5</accession>
<dbReference type="InterPro" id="IPR001141">
    <property type="entry name" value="Ribosomal_eL27"/>
</dbReference>
<evidence type="ECO:0000256" key="4">
    <source>
        <dbReference type="RuleBase" id="RU000575"/>
    </source>
</evidence>
<dbReference type="GO" id="GO:0003735">
    <property type="term" value="F:structural constituent of ribosome"/>
    <property type="evidence" value="ECO:0007669"/>
    <property type="project" value="InterPro"/>
</dbReference>
<dbReference type="GO" id="GO:0005840">
    <property type="term" value="C:ribosome"/>
    <property type="evidence" value="ECO:0007669"/>
    <property type="project" value="UniProtKB-KW"/>
</dbReference>
<dbReference type="GO" id="GO:1990904">
    <property type="term" value="C:ribonucleoprotein complex"/>
    <property type="evidence" value="ECO:0007669"/>
    <property type="project" value="UniProtKB-KW"/>
</dbReference>
<proteinExistence type="inferred from homology"/>
<dbReference type="PROSITE" id="PS01107">
    <property type="entry name" value="RIBOSOMAL_L27E"/>
    <property type="match status" value="1"/>
</dbReference>
<dbReference type="GO" id="GO:0006412">
    <property type="term" value="P:translation"/>
    <property type="evidence" value="ECO:0007669"/>
    <property type="project" value="InterPro"/>
</dbReference>
<reference evidence="6" key="1">
    <citation type="submission" date="2018-03" db="EMBL/GenBank/DDBJ databases">
        <title>The relapsing fever spirochete Borrelia turicatae persists in the highly oxidative environment of its soft-bodied tick vector.</title>
        <authorList>
            <person name="Bourret T.J."/>
            <person name="Boyle W.K."/>
            <person name="Valenzuela J.G."/>
            <person name="Oliveira F."/>
            <person name="Lopez J.E."/>
        </authorList>
    </citation>
    <scope>NUCLEOTIDE SEQUENCE</scope>
    <source>
        <strain evidence="6">Kansas strain/isolate</strain>
        <tissue evidence="6">Salivary glands</tissue>
    </source>
</reference>
<dbReference type="KEGG" id="oti:135374259"/>
<dbReference type="GeneID" id="135374259"/>
<dbReference type="EMBL" id="GGLE01005943">
    <property type="protein sequence ID" value="MBY10069.1"/>
    <property type="molecule type" value="Transcribed_RNA"/>
</dbReference>
<organism evidence="6">
    <name type="scientific">Ornithodoros turicata</name>
    <dbReference type="NCBI Taxonomy" id="34597"/>
    <lineage>
        <taxon>Eukaryota</taxon>
        <taxon>Metazoa</taxon>
        <taxon>Ecdysozoa</taxon>
        <taxon>Arthropoda</taxon>
        <taxon>Chelicerata</taxon>
        <taxon>Arachnida</taxon>
        <taxon>Acari</taxon>
        <taxon>Parasitiformes</taxon>
        <taxon>Ixodida</taxon>
        <taxon>Ixodoidea</taxon>
        <taxon>Argasidae</taxon>
        <taxon>Ornithodorinae</taxon>
        <taxon>Ornithodoros</taxon>
    </lineage>
</organism>
<keyword evidence="2 4" id="KW-0689">Ribosomal protein</keyword>
<dbReference type="Pfam" id="PF00467">
    <property type="entry name" value="KOW"/>
    <property type="match status" value="1"/>
</dbReference>
<dbReference type="FunFam" id="2.30.30.770:FF:000001">
    <property type="entry name" value="60S ribosomal protein L27"/>
    <property type="match status" value="1"/>
</dbReference>
<dbReference type="InterPro" id="IPR018262">
    <property type="entry name" value="Ribosomal_eL27_CS"/>
</dbReference>
<evidence type="ECO:0000256" key="1">
    <source>
        <dbReference type="ARBA" id="ARBA00009124"/>
    </source>
</evidence>
<dbReference type="CDD" id="cd06090">
    <property type="entry name" value="KOW_RPL27"/>
    <property type="match status" value="1"/>
</dbReference>
<dbReference type="PANTHER" id="PTHR10497">
    <property type="entry name" value="60S RIBOSOMAL PROTEIN L27"/>
    <property type="match status" value="1"/>
</dbReference>
<evidence type="ECO:0000256" key="3">
    <source>
        <dbReference type="ARBA" id="ARBA00023274"/>
    </source>
</evidence>
<dbReference type="KEGG" id="oti:135374275"/>
<comment type="similarity">
    <text evidence="1 4">Belongs to the eukaryotic ribosomal protein eL27 family.</text>
</comment>
<dbReference type="RefSeq" id="XP_064463334.1">
    <property type="nucleotide sequence ID" value="XM_064607264.1"/>
</dbReference>
<dbReference type="RefSeq" id="XP_064463323.1">
    <property type="nucleotide sequence ID" value="XM_064607253.1"/>
</dbReference>
<name>A0A2R5LKQ5_9ACAR</name>
<dbReference type="InterPro" id="IPR038655">
    <property type="entry name" value="Ribosomal_eL27_sf"/>
</dbReference>
<dbReference type="InterPro" id="IPR008991">
    <property type="entry name" value="Translation_prot_SH3-like_sf"/>
</dbReference>
<evidence type="ECO:0000259" key="5">
    <source>
        <dbReference type="Pfam" id="PF00467"/>
    </source>
</evidence>
<sequence>MGKIMKPQKVVLILSGKYAGRKAVIIKNNDDGTPDKQYGHALVAGIERYPRKVTRSMSKKRIAKYNKIKPFLKVYNYNHLMPTRYTVDIVIDKQVVNKETWKDPAKRRKSRREVKAKFEERYKSGKNKWFFTKLRF</sequence>
<dbReference type="GeneID" id="135374275"/>